<organism evidence="1 2">
    <name type="scientific">Vigna angularis var. angularis</name>
    <dbReference type="NCBI Taxonomy" id="157739"/>
    <lineage>
        <taxon>Eukaryota</taxon>
        <taxon>Viridiplantae</taxon>
        <taxon>Streptophyta</taxon>
        <taxon>Embryophyta</taxon>
        <taxon>Tracheophyta</taxon>
        <taxon>Spermatophyta</taxon>
        <taxon>Magnoliopsida</taxon>
        <taxon>eudicotyledons</taxon>
        <taxon>Gunneridae</taxon>
        <taxon>Pentapetalae</taxon>
        <taxon>rosids</taxon>
        <taxon>fabids</taxon>
        <taxon>Fabales</taxon>
        <taxon>Fabaceae</taxon>
        <taxon>Papilionoideae</taxon>
        <taxon>50 kb inversion clade</taxon>
        <taxon>NPAAA clade</taxon>
        <taxon>indigoferoid/millettioid clade</taxon>
        <taxon>Phaseoleae</taxon>
        <taxon>Vigna</taxon>
    </lineage>
</organism>
<proteinExistence type="predicted"/>
<dbReference type="EMBL" id="AP015035">
    <property type="protein sequence ID" value="BAT79647.1"/>
    <property type="molecule type" value="Genomic_DNA"/>
</dbReference>
<feature type="non-terminal residue" evidence="1">
    <location>
        <position position="1"/>
    </location>
</feature>
<reference evidence="1 2" key="1">
    <citation type="journal article" date="2015" name="Sci. Rep.">
        <title>The power of single molecule real-time sequencing technology in the de novo assembly of a eukaryotic genome.</title>
        <authorList>
            <person name="Sakai H."/>
            <person name="Naito K."/>
            <person name="Ogiso-Tanaka E."/>
            <person name="Takahashi Y."/>
            <person name="Iseki K."/>
            <person name="Muto C."/>
            <person name="Satou K."/>
            <person name="Teruya K."/>
            <person name="Shiroma A."/>
            <person name="Shimoji M."/>
            <person name="Hirano T."/>
            <person name="Itoh T."/>
            <person name="Kaga A."/>
            <person name="Tomooka N."/>
        </authorList>
    </citation>
    <scope>NUCLEOTIDE SEQUENCE [LARGE SCALE GENOMIC DNA]</scope>
    <source>
        <strain evidence="2">cv. Shumari</strain>
    </source>
</reference>
<gene>
    <name evidence="1" type="primary">Vigan.02G256300</name>
    <name evidence="1" type="ORF">VIGAN_02256300</name>
</gene>
<evidence type="ECO:0000313" key="2">
    <source>
        <dbReference type="Proteomes" id="UP000291084"/>
    </source>
</evidence>
<keyword evidence="2" id="KW-1185">Reference proteome</keyword>
<protein>
    <submittedName>
        <fullName evidence="1">Uncharacterized protein</fullName>
    </submittedName>
</protein>
<accession>A0A0S3RGV8</accession>
<dbReference type="AlphaFoldDB" id="A0A0S3RGV8"/>
<name>A0A0S3RGV8_PHAAN</name>
<sequence>KILILYFSRGSISEKVISSIGLVVSGSLFKESFSLHHYSFFSAPSNFPFALTKNLNGVVKKKKTFSQYSTTSFKAVPTSHHRNHISSSSFPVLVGFFVVV</sequence>
<dbReference type="Proteomes" id="UP000291084">
    <property type="component" value="Chromosome 2"/>
</dbReference>
<evidence type="ECO:0000313" key="1">
    <source>
        <dbReference type="EMBL" id="BAT79647.1"/>
    </source>
</evidence>